<keyword evidence="6" id="KW-1185">Reference proteome</keyword>
<dbReference type="Pfam" id="PF01152">
    <property type="entry name" value="Bac_globin"/>
    <property type="match status" value="1"/>
</dbReference>
<dbReference type="RefSeq" id="WP_082464844.1">
    <property type="nucleotide sequence ID" value="NZ_CYHC01000006.1"/>
</dbReference>
<proteinExistence type="predicted"/>
<dbReference type="SUPFAM" id="SSF46458">
    <property type="entry name" value="Globin-like"/>
    <property type="match status" value="1"/>
</dbReference>
<keyword evidence="3" id="KW-0479">Metal-binding</keyword>
<dbReference type="InterPro" id="IPR009050">
    <property type="entry name" value="Globin-like_sf"/>
</dbReference>
<keyword evidence="1" id="KW-0813">Transport</keyword>
<protein>
    <submittedName>
        <fullName evidence="5">Truncated hemoglobin YjbI</fullName>
    </submittedName>
</protein>
<gene>
    <name evidence="5" type="ORF">Ga0061061_106279</name>
</gene>
<accession>A0ABM9U6F4</accession>
<evidence type="ECO:0000313" key="6">
    <source>
        <dbReference type="Proteomes" id="UP000182178"/>
    </source>
</evidence>
<organism evidence="5 6">
    <name type="scientific">Chelatococcus sambhunathii</name>
    <dbReference type="NCBI Taxonomy" id="363953"/>
    <lineage>
        <taxon>Bacteria</taxon>
        <taxon>Pseudomonadati</taxon>
        <taxon>Pseudomonadota</taxon>
        <taxon>Alphaproteobacteria</taxon>
        <taxon>Hyphomicrobiales</taxon>
        <taxon>Chelatococcaceae</taxon>
        <taxon>Chelatococcus</taxon>
    </lineage>
</organism>
<name>A0ABM9U6F4_9HYPH</name>
<evidence type="ECO:0000256" key="1">
    <source>
        <dbReference type="ARBA" id="ARBA00022448"/>
    </source>
</evidence>
<dbReference type="InterPro" id="IPR001486">
    <property type="entry name" value="Hemoglobin_trunc"/>
</dbReference>
<evidence type="ECO:0000256" key="2">
    <source>
        <dbReference type="ARBA" id="ARBA00022617"/>
    </source>
</evidence>
<evidence type="ECO:0000256" key="4">
    <source>
        <dbReference type="ARBA" id="ARBA00023004"/>
    </source>
</evidence>
<dbReference type="Proteomes" id="UP000182178">
    <property type="component" value="Unassembled WGS sequence"/>
</dbReference>
<evidence type="ECO:0000313" key="5">
    <source>
        <dbReference type="EMBL" id="CUA89181.1"/>
    </source>
</evidence>
<dbReference type="CDD" id="cd08916">
    <property type="entry name" value="TrHb3_P"/>
    <property type="match status" value="1"/>
</dbReference>
<dbReference type="InterPro" id="IPR012292">
    <property type="entry name" value="Globin/Proto"/>
</dbReference>
<sequence>MIERVVRAFYAKVRDDDLLGPVFAAHIVDWEPHLQQICAFWSSVTLKSGRYSGRPMAKHLPLPVDARHFDRWLALFEETARDLCPPAAAARFTTHAKTIAESLELGIATRNGRLLMRGERFWRGSDG</sequence>
<evidence type="ECO:0000256" key="3">
    <source>
        <dbReference type="ARBA" id="ARBA00022723"/>
    </source>
</evidence>
<comment type="caution">
    <text evidence="5">The sequence shown here is derived from an EMBL/GenBank/DDBJ whole genome shotgun (WGS) entry which is preliminary data.</text>
</comment>
<keyword evidence="4" id="KW-0408">Iron</keyword>
<reference evidence="5 6" key="1">
    <citation type="submission" date="2015-08" db="EMBL/GenBank/DDBJ databases">
        <authorList>
            <person name="Varghese N."/>
        </authorList>
    </citation>
    <scope>NUCLEOTIDE SEQUENCE [LARGE SCALE GENOMIC DNA]</scope>
    <source>
        <strain evidence="5 6">DSM 18167</strain>
    </source>
</reference>
<keyword evidence="2" id="KW-0349">Heme</keyword>
<dbReference type="Gene3D" id="1.10.490.10">
    <property type="entry name" value="Globins"/>
    <property type="match status" value="1"/>
</dbReference>
<dbReference type="EMBL" id="CYHC01000006">
    <property type="protein sequence ID" value="CUA89181.1"/>
    <property type="molecule type" value="Genomic_DNA"/>
</dbReference>